<dbReference type="GO" id="GO:0009403">
    <property type="term" value="P:toxin biosynthetic process"/>
    <property type="evidence" value="ECO:0007669"/>
    <property type="project" value="InterPro"/>
</dbReference>
<evidence type="ECO:0000256" key="2">
    <source>
        <dbReference type="ARBA" id="ARBA00022692"/>
    </source>
</evidence>
<dbReference type="STRING" id="411467.BACCAP_02322"/>
<keyword evidence="7" id="KW-1185">Reference proteome</keyword>
<feature type="transmembrane region" description="Helical" evidence="5">
    <location>
        <begin position="145"/>
        <end position="165"/>
    </location>
</feature>
<evidence type="ECO:0000256" key="1">
    <source>
        <dbReference type="ARBA" id="ARBA00004141"/>
    </source>
</evidence>
<dbReference type="PANTHER" id="PTHR37306">
    <property type="entry name" value="COLICIN V PRODUCTION PROTEIN"/>
    <property type="match status" value="1"/>
</dbReference>
<feature type="transmembrane region" description="Helical" evidence="5">
    <location>
        <begin position="6"/>
        <end position="23"/>
    </location>
</feature>
<keyword evidence="2 5" id="KW-0812">Transmembrane</keyword>
<feature type="transmembrane region" description="Helical" evidence="5">
    <location>
        <begin position="186"/>
        <end position="205"/>
    </location>
</feature>
<evidence type="ECO:0000313" key="7">
    <source>
        <dbReference type="Proteomes" id="UP000003639"/>
    </source>
</evidence>
<gene>
    <name evidence="6" type="ORF">BACCAP_02322</name>
</gene>
<accession>A6NVS9</accession>
<sequence length="238" mass="25385">MEVPMAYLVFDIAIVAILILFAWRGASRGFVLSLCGLLAVIVAFVGASFLANLLAPKVGAALEPQFAQIIEEKLEEQFQQSDPAGDAAGLAEGEDYPLQDVLSVLRDMGLYEGLLNTIDQAVQDGMTAVAANAAAAVAAAIAQSVAYSVIFTVAFALILIAWKVFSHAVDLVAKLPGLNFLNKTGGAAMGLIKGVLILFLVAWLIQYSGKLIPEETVQQTHLLKFFMTTNPMTLLQEL</sequence>
<dbReference type="InterPro" id="IPR003825">
    <property type="entry name" value="Colicin-V_CvpA"/>
</dbReference>
<reference evidence="6 7" key="2">
    <citation type="submission" date="2007-06" db="EMBL/GenBank/DDBJ databases">
        <title>Draft genome sequence of Pseudoflavonifractor capillosus ATCC 29799.</title>
        <authorList>
            <person name="Sudarsanam P."/>
            <person name="Ley R."/>
            <person name="Guruge J."/>
            <person name="Turnbaugh P.J."/>
            <person name="Mahowald M."/>
            <person name="Liep D."/>
            <person name="Gordon J."/>
        </authorList>
    </citation>
    <scope>NUCLEOTIDE SEQUENCE [LARGE SCALE GENOMIC DNA]</scope>
    <source>
        <strain evidence="6 7">ATCC 29799</strain>
    </source>
</reference>
<evidence type="ECO:0000256" key="3">
    <source>
        <dbReference type="ARBA" id="ARBA00022989"/>
    </source>
</evidence>
<reference evidence="6 7" key="1">
    <citation type="submission" date="2007-04" db="EMBL/GenBank/DDBJ databases">
        <authorList>
            <person name="Fulton L."/>
            <person name="Clifton S."/>
            <person name="Fulton B."/>
            <person name="Xu J."/>
            <person name="Minx P."/>
            <person name="Pepin K.H."/>
            <person name="Johnson M."/>
            <person name="Thiruvilangam P."/>
            <person name="Bhonagiri V."/>
            <person name="Nash W.E."/>
            <person name="Mardis E.R."/>
            <person name="Wilson R.K."/>
        </authorList>
    </citation>
    <scope>NUCLEOTIDE SEQUENCE [LARGE SCALE GENOMIC DNA]</scope>
    <source>
        <strain evidence="6 7">ATCC 29799</strain>
    </source>
</reference>
<organism evidence="6 7">
    <name type="scientific">Pseudoflavonifractor capillosus ATCC 29799</name>
    <dbReference type="NCBI Taxonomy" id="411467"/>
    <lineage>
        <taxon>Bacteria</taxon>
        <taxon>Bacillati</taxon>
        <taxon>Bacillota</taxon>
        <taxon>Clostridia</taxon>
        <taxon>Eubacteriales</taxon>
        <taxon>Oscillospiraceae</taxon>
        <taxon>Pseudoflavonifractor</taxon>
    </lineage>
</organism>
<dbReference type="eggNOG" id="ENOG502ZCKH">
    <property type="taxonomic scope" value="Bacteria"/>
</dbReference>
<protein>
    <submittedName>
        <fullName evidence="6">Putative CvpA family protein</fullName>
    </submittedName>
</protein>
<evidence type="ECO:0000313" key="6">
    <source>
        <dbReference type="EMBL" id="EDM99822.1"/>
    </source>
</evidence>
<comment type="caution">
    <text evidence="6">The sequence shown here is derived from an EMBL/GenBank/DDBJ whole genome shotgun (WGS) entry which is preliminary data.</text>
</comment>
<keyword evidence="4 5" id="KW-0472">Membrane</keyword>
<dbReference type="Proteomes" id="UP000003639">
    <property type="component" value="Unassembled WGS sequence"/>
</dbReference>
<dbReference type="PANTHER" id="PTHR37306:SF1">
    <property type="entry name" value="COLICIN V PRODUCTION PROTEIN"/>
    <property type="match status" value="1"/>
</dbReference>
<comment type="subcellular location">
    <subcellularLocation>
        <location evidence="1">Membrane</location>
        <topology evidence="1">Multi-pass membrane protein</topology>
    </subcellularLocation>
</comment>
<dbReference type="Pfam" id="PF02674">
    <property type="entry name" value="Colicin_V"/>
    <property type="match status" value="2"/>
</dbReference>
<dbReference type="EMBL" id="AAXG02000014">
    <property type="protein sequence ID" value="EDM99822.1"/>
    <property type="molecule type" value="Genomic_DNA"/>
</dbReference>
<keyword evidence="3 5" id="KW-1133">Transmembrane helix</keyword>
<evidence type="ECO:0000256" key="4">
    <source>
        <dbReference type="ARBA" id="ARBA00023136"/>
    </source>
</evidence>
<evidence type="ECO:0000256" key="5">
    <source>
        <dbReference type="SAM" id="Phobius"/>
    </source>
</evidence>
<name>A6NVS9_9FIRM</name>
<dbReference type="GO" id="GO:0016020">
    <property type="term" value="C:membrane"/>
    <property type="evidence" value="ECO:0007669"/>
    <property type="project" value="UniProtKB-SubCell"/>
</dbReference>
<proteinExistence type="predicted"/>
<feature type="transmembrane region" description="Helical" evidence="5">
    <location>
        <begin position="30"/>
        <end position="55"/>
    </location>
</feature>
<dbReference type="AlphaFoldDB" id="A6NVS9"/>